<accession>A0A429LQV0</accession>
<evidence type="ECO:0000313" key="5">
    <source>
        <dbReference type="Proteomes" id="UP000051322"/>
    </source>
</evidence>
<dbReference type="InterPro" id="IPR011089">
    <property type="entry name" value="GmrSD_C"/>
</dbReference>
<reference evidence="4 6" key="2">
    <citation type="submission" date="2018-10" db="EMBL/GenBank/DDBJ databases">
        <title>GWAS and RNA-Seq identify cryptic mechanisms of antimicrobial resistance in Acinetobacter baumannii.</title>
        <authorList>
            <person name="Sahl J.W."/>
        </authorList>
    </citation>
    <scope>NUCLEOTIDE SEQUENCE [LARGE SCALE GENOMIC DNA]</scope>
    <source>
        <strain evidence="4 6">TG31299</strain>
    </source>
</reference>
<dbReference type="AlphaFoldDB" id="A0A429LQV0"/>
<dbReference type="EMBL" id="RFBY01000012">
    <property type="protein sequence ID" value="RSP78596.1"/>
    <property type="molecule type" value="Genomic_DNA"/>
</dbReference>
<dbReference type="Proteomes" id="UP000269597">
    <property type="component" value="Unassembled WGS sequence"/>
</dbReference>
<comment type="caution">
    <text evidence="3">The sequence shown here is derived from an EMBL/GenBank/DDBJ whole genome shotgun (WGS) entry which is preliminary data.</text>
</comment>
<proteinExistence type="predicted"/>
<feature type="domain" description="GmrSD restriction endonucleases N-terminal" evidence="1">
    <location>
        <begin position="16"/>
        <end position="230"/>
    </location>
</feature>
<dbReference type="EMBL" id="LLFE01000038">
    <property type="protein sequence ID" value="KQD20617.1"/>
    <property type="molecule type" value="Genomic_DNA"/>
</dbReference>
<sequence length="608" mass="71034">MEIKANKKSVCELKDFYFSVPNYQREYVWKADDQVEQFLVDIDNEYEEDSKEQQSYFIGSIIIVKNNEGKYDVIDGQQRLTTIMLTLCAMRDLLEEQNLDKKQKQYLKTIQELLYDFDTRTDQEEIRLELQYDESKGFLSHLILQTEYEDEKTASIQKMLDAHRTIKAHLNKYLEKGCDVLVSYIRYFINHIDLVIIESENIGSALKIFETINQRGVGLNAMDLVKNLLFSKANEKDFEKIKDTWKKITALLQSCGEDENPLRFLRYFMMARYHDGILREDDIYKWIISPSGKKSLKYESNPLDLVTEIQFIAQRYAHLVNATKSINPNYADKSSFPNVTNIGFINKYKARQHLVLLLALGKKTQDKELNYLAKQLESFYFFSNTLGIQSKNNERLFTMWAREFRGKVTEAEITQTVAVTILPYIKEKYDEFKHVFLNIRHGSYNPQYRQRFILGRLENQARIESGLTPLSHKQVQAYEIEHILPQTPKDGILTPEFMDKASYHNSVYKLGNVTLIESVINQAVNRMNDLNGDWFASKCDEYIKSDVLTTNLINDDYAIGKNTAINRFKEASAYSFKLWDSLAVSKRQEILLDLALNIWKVCGQRIDS</sequence>
<gene>
    <name evidence="3" type="ORF">APD06_10025</name>
    <name evidence="4" type="ORF">EA722_05735</name>
</gene>
<dbReference type="PANTHER" id="PTHR35149">
    <property type="entry name" value="SLL5132 PROTEIN"/>
    <property type="match status" value="1"/>
</dbReference>
<evidence type="ECO:0000313" key="6">
    <source>
        <dbReference type="Proteomes" id="UP000269597"/>
    </source>
</evidence>
<protein>
    <submittedName>
        <fullName evidence="4">DUF262 domain-containing protein</fullName>
    </submittedName>
</protein>
<feature type="domain" description="GmrSD restriction endonucleases C-terminal" evidence="2">
    <location>
        <begin position="428"/>
        <end position="592"/>
    </location>
</feature>
<evidence type="ECO:0000259" key="2">
    <source>
        <dbReference type="Pfam" id="PF07510"/>
    </source>
</evidence>
<dbReference type="Pfam" id="PF07510">
    <property type="entry name" value="GmrSD_C"/>
    <property type="match status" value="1"/>
</dbReference>
<evidence type="ECO:0000313" key="3">
    <source>
        <dbReference type="EMBL" id="KQD20617.1"/>
    </source>
</evidence>
<reference evidence="3 5" key="1">
    <citation type="submission" date="2015-10" db="EMBL/GenBank/DDBJ databases">
        <title>The utility of whole genome sequencing in characterizing Acinetobacter epidemiology and analyzing hospital outbreaks.</title>
        <authorList>
            <person name="Ozer E.A."/>
            <person name="Fitzpatrick M.A."/>
            <person name="Hauser A.R."/>
        </authorList>
    </citation>
    <scope>NUCLEOTIDE SEQUENCE [LARGE SCALE GENOMIC DNA]</scope>
    <source>
        <strain evidence="3 5">ABBL059</strain>
    </source>
</reference>
<organism evidence="3 5">
    <name type="scientific">Acinetobacter baumannii</name>
    <dbReference type="NCBI Taxonomy" id="470"/>
    <lineage>
        <taxon>Bacteria</taxon>
        <taxon>Pseudomonadati</taxon>
        <taxon>Pseudomonadota</taxon>
        <taxon>Gammaproteobacteria</taxon>
        <taxon>Moraxellales</taxon>
        <taxon>Moraxellaceae</taxon>
        <taxon>Acinetobacter</taxon>
        <taxon>Acinetobacter calcoaceticus/baumannii complex</taxon>
    </lineage>
</organism>
<dbReference type="PANTHER" id="PTHR35149:SF2">
    <property type="entry name" value="DUF262 DOMAIN-CONTAINING PROTEIN"/>
    <property type="match status" value="1"/>
</dbReference>
<evidence type="ECO:0000313" key="4">
    <source>
        <dbReference type="EMBL" id="RSP78596.1"/>
    </source>
</evidence>
<name>A0A429LQV0_ACIBA</name>
<evidence type="ECO:0000259" key="1">
    <source>
        <dbReference type="Pfam" id="PF03235"/>
    </source>
</evidence>
<dbReference type="RefSeq" id="WP_000402940.1">
    <property type="nucleotide sequence ID" value="NZ_BKDD01000010.1"/>
</dbReference>
<dbReference type="Pfam" id="PF03235">
    <property type="entry name" value="GmrSD_N"/>
    <property type="match status" value="1"/>
</dbReference>
<dbReference type="Proteomes" id="UP000051322">
    <property type="component" value="Unassembled WGS sequence"/>
</dbReference>
<dbReference type="InterPro" id="IPR004919">
    <property type="entry name" value="GmrSD_N"/>
</dbReference>